<keyword evidence="1" id="KW-0732">Signal</keyword>
<feature type="chain" id="PRO_5013776774" evidence="1">
    <location>
        <begin position="24"/>
        <end position="254"/>
    </location>
</feature>
<sequence>MHRTISTTLAAITTLLLAAPAFAIPPPPPTPAPPGVALYPLEDLTRTPPPELAARMMADVTGQFVEYRPNEQRFYGPAIPAGPLGLCQARIMTAQIQPDGADPRYYVSDLHLGWRFRQMAPGTACADIPKGAAYFDAPDVVVAYRGLALWSQVRADLLSGQRRLDWTLGCSKAAPRCDVRDVRAKALMFGDEDILAIQMVSISPFETGRPSTYRILLRNSGAAEAFTLVTRFEGYRPDGLAQPVETLKSVRLGF</sequence>
<keyword evidence="3" id="KW-1185">Reference proteome</keyword>
<dbReference type="Proteomes" id="UP000228945">
    <property type="component" value="Chromosome"/>
</dbReference>
<dbReference type="AlphaFoldDB" id="A0A2D2ASS6"/>
<dbReference type="RefSeq" id="WP_099620284.1">
    <property type="nucleotide sequence ID" value="NZ_CP024201.1"/>
</dbReference>
<name>A0A2D2ASS6_9CAUL</name>
<dbReference type="KEGG" id="cmb:CSW64_00700"/>
<reference evidence="2 3" key="1">
    <citation type="submission" date="2017-10" db="EMBL/GenBank/DDBJ databases">
        <title>Genome sequence of Caulobacter mirabilis FWC38.</title>
        <authorList>
            <person name="Fiebig A."/>
            <person name="Crosson S."/>
        </authorList>
    </citation>
    <scope>NUCLEOTIDE SEQUENCE [LARGE SCALE GENOMIC DNA]</scope>
    <source>
        <strain evidence="2 3">FWC 38</strain>
    </source>
</reference>
<evidence type="ECO:0000313" key="2">
    <source>
        <dbReference type="EMBL" id="ATQ41027.1"/>
    </source>
</evidence>
<accession>A0A2D2ASS6</accession>
<dbReference type="EMBL" id="CP024201">
    <property type="protein sequence ID" value="ATQ41027.1"/>
    <property type="molecule type" value="Genomic_DNA"/>
</dbReference>
<evidence type="ECO:0000256" key="1">
    <source>
        <dbReference type="SAM" id="SignalP"/>
    </source>
</evidence>
<proteinExistence type="predicted"/>
<organism evidence="2 3">
    <name type="scientific">Caulobacter mirabilis</name>
    <dbReference type="NCBI Taxonomy" id="69666"/>
    <lineage>
        <taxon>Bacteria</taxon>
        <taxon>Pseudomonadati</taxon>
        <taxon>Pseudomonadota</taxon>
        <taxon>Alphaproteobacteria</taxon>
        <taxon>Caulobacterales</taxon>
        <taxon>Caulobacteraceae</taxon>
        <taxon>Caulobacter</taxon>
    </lineage>
</organism>
<evidence type="ECO:0000313" key="3">
    <source>
        <dbReference type="Proteomes" id="UP000228945"/>
    </source>
</evidence>
<protein>
    <submittedName>
        <fullName evidence="2">Uncharacterized protein</fullName>
    </submittedName>
</protein>
<feature type="signal peptide" evidence="1">
    <location>
        <begin position="1"/>
        <end position="23"/>
    </location>
</feature>
<gene>
    <name evidence="2" type="ORF">CSW64_00700</name>
</gene>